<keyword evidence="3" id="KW-1185">Reference proteome</keyword>
<dbReference type="eggNOG" id="ENOG5030256">
    <property type="taxonomic scope" value="Bacteria"/>
</dbReference>
<dbReference type="KEGG" id="bja:blr5954"/>
<dbReference type="Proteomes" id="UP000002526">
    <property type="component" value="Chromosome"/>
</dbReference>
<dbReference type="EMBL" id="BA000040">
    <property type="protein sequence ID" value="BAC51219.1"/>
    <property type="molecule type" value="Genomic_DNA"/>
</dbReference>
<dbReference type="AlphaFoldDB" id="Q89HN6"/>
<dbReference type="InParanoid" id="Q89HN6"/>
<gene>
    <name evidence="2" type="ordered locus">blr5954</name>
</gene>
<evidence type="ECO:0000313" key="2">
    <source>
        <dbReference type="EMBL" id="BAC51219.1"/>
    </source>
</evidence>
<sequence>MMSRLRRGDPNAPTLAAFICTIVQIKWTCQRKSPLAGPSHVVARPPPQSRNATGRVDGRFRLSFAELVHPGPRAGSNPVTYYLPRISLFYLVEGYSRGASLTRRPTRPNQRAPTMPKPFRSLLPLLALAVGLSGCGTVNEKLSAGVGDYVPQWAGGLPADAPPRAGTPQYDAYMKERERKRLLPAADREKEEQAQKSATGTPSSGAVR</sequence>
<name>Q89HN6_BRADU</name>
<dbReference type="OrthoDB" id="8255016at2"/>
<dbReference type="HOGENOM" id="CLU_1318848_0_0_5"/>
<reference evidence="3" key="1">
    <citation type="journal article" date="2002" name="DNA Res.">
        <title>Complete genomic sequence of nitrogen-fixing symbiotic bacterium Bradyrhizobium japonicum USDA110.</title>
        <authorList>
            <person name="Kaneko T."/>
            <person name="Nakamura Y."/>
            <person name="Sato S."/>
            <person name="Minamisawa K."/>
            <person name="Uchiumi T."/>
            <person name="Sasamoto S."/>
            <person name="Watanabe A."/>
            <person name="Idesawa K."/>
            <person name="Iriguchi M."/>
            <person name="Kawashima K."/>
            <person name="Kohara M."/>
            <person name="Matsumoto M."/>
            <person name="Shimpo S."/>
            <person name="Tsuruoka H."/>
            <person name="Wada T."/>
            <person name="Yamada M."/>
            <person name="Tabata S."/>
        </authorList>
    </citation>
    <scope>NUCLEOTIDE SEQUENCE [LARGE SCALE GENOMIC DNA]</scope>
    <source>
        <strain evidence="3">JCM 10833 / BCRC 13528 / IAM 13628 / NBRC 14792 / USDA 110</strain>
    </source>
</reference>
<accession>Q89HN6</accession>
<evidence type="ECO:0000256" key="1">
    <source>
        <dbReference type="SAM" id="MobiDB-lite"/>
    </source>
</evidence>
<evidence type="ECO:0000313" key="3">
    <source>
        <dbReference type="Proteomes" id="UP000002526"/>
    </source>
</evidence>
<feature type="region of interest" description="Disordered" evidence="1">
    <location>
        <begin position="156"/>
        <end position="208"/>
    </location>
</feature>
<protein>
    <submittedName>
        <fullName evidence="2">Blr5954 protein</fullName>
    </submittedName>
</protein>
<feature type="compositionally biased region" description="Polar residues" evidence="1">
    <location>
        <begin position="195"/>
        <end position="208"/>
    </location>
</feature>
<dbReference type="PATRIC" id="fig|224911.5.peg.6077"/>
<feature type="compositionally biased region" description="Basic and acidic residues" evidence="1">
    <location>
        <begin position="173"/>
        <end position="194"/>
    </location>
</feature>
<dbReference type="EnsemblBacteria" id="BAC51219">
    <property type="protein sequence ID" value="BAC51219"/>
    <property type="gene ID" value="BAC51219"/>
</dbReference>
<organism evidence="2 3">
    <name type="scientific">Bradyrhizobium diazoefficiens (strain JCM 10833 / BCRC 13528 / IAM 13628 / NBRC 14792 / USDA 110)</name>
    <dbReference type="NCBI Taxonomy" id="224911"/>
    <lineage>
        <taxon>Bacteria</taxon>
        <taxon>Pseudomonadati</taxon>
        <taxon>Pseudomonadota</taxon>
        <taxon>Alphaproteobacteria</taxon>
        <taxon>Hyphomicrobiales</taxon>
        <taxon>Nitrobacteraceae</taxon>
        <taxon>Bradyrhizobium</taxon>
    </lineage>
</organism>
<proteinExistence type="predicted"/>